<dbReference type="InterPro" id="IPR006162">
    <property type="entry name" value="Ppantetheine_attach_site"/>
</dbReference>
<dbReference type="PANTHER" id="PTHR45527:SF10">
    <property type="entry name" value="PYOCHELIN SYNTHASE PCHF"/>
    <property type="match status" value="1"/>
</dbReference>
<proteinExistence type="predicted"/>
<dbReference type="PANTHER" id="PTHR45527">
    <property type="entry name" value="NONRIBOSOMAL PEPTIDE SYNTHETASE"/>
    <property type="match status" value="1"/>
</dbReference>
<evidence type="ECO:0000256" key="3">
    <source>
        <dbReference type="ARBA" id="ARBA00022598"/>
    </source>
</evidence>
<protein>
    <submittedName>
        <fullName evidence="5">Phosphopantetheine-binding protein</fullName>
    </submittedName>
</protein>
<dbReference type="PROSITE" id="PS00012">
    <property type="entry name" value="PHOSPHOPANTETHEINE"/>
    <property type="match status" value="1"/>
</dbReference>
<keyword evidence="6" id="KW-1185">Reference proteome</keyword>
<dbReference type="EMBL" id="JBBDHD010000039">
    <property type="protein sequence ID" value="MFH7596844.1"/>
    <property type="molecule type" value="Genomic_DNA"/>
</dbReference>
<evidence type="ECO:0000313" key="6">
    <source>
        <dbReference type="Proteomes" id="UP001610631"/>
    </source>
</evidence>
<sequence>MGSLEREIAALWGEHLGGREVGVEDDFFTIGGNSLSGIKIIERVSEEYGVRLSVRDFYLAQTPARVAALIEQGRTGA</sequence>
<evidence type="ECO:0000313" key="5">
    <source>
        <dbReference type="EMBL" id="MFH7596844.1"/>
    </source>
</evidence>
<dbReference type="Proteomes" id="UP001610631">
    <property type="component" value="Unassembled WGS sequence"/>
</dbReference>
<gene>
    <name evidence="5" type="ORF">WDV06_17340</name>
</gene>
<evidence type="ECO:0000259" key="4">
    <source>
        <dbReference type="PROSITE" id="PS50075"/>
    </source>
</evidence>
<dbReference type="SUPFAM" id="SSF47336">
    <property type="entry name" value="ACP-like"/>
    <property type="match status" value="1"/>
</dbReference>
<dbReference type="RefSeq" id="WP_395510656.1">
    <property type="nucleotide sequence ID" value="NZ_JBBDHD010000039.1"/>
</dbReference>
<evidence type="ECO:0000256" key="2">
    <source>
        <dbReference type="ARBA" id="ARBA00022553"/>
    </source>
</evidence>
<reference evidence="5 6" key="1">
    <citation type="submission" date="2024-03" db="EMBL/GenBank/DDBJ databases">
        <title>Whole genome sequencing of Streptomyces racemochromogenes, to identify antimicrobial biosynthetic gene clusters.</title>
        <authorList>
            <person name="Suryawanshi P."/>
            <person name="Krishnaraj P.U."/>
            <person name="Arun Y.P."/>
            <person name="Suryawanshi M.P."/>
            <person name="Rakshit O."/>
        </authorList>
    </citation>
    <scope>NUCLEOTIDE SEQUENCE [LARGE SCALE GENOMIC DNA]</scope>
    <source>
        <strain evidence="5 6">AUDT626</strain>
    </source>
</reference>
<keyword evidence="2" id="KW-0597">Phosphoprotein</keyword>
<keyword evidence="3" id="KW-0436">Ligase</keyword>
<dbReference type="SMART" id="SM00823">
    <property type="entry name" value="PKS_PP"/>
    <property type="match status" value="1"/>
</dbReference>
<feature type="domain" description="Carrier" evidence="4">
    <location>
        <begin position="1"/>
        <end position="74"/>
    </location>
</feature>
<dbReference type="PROSITE" id="PS50075">
    <property type="entry name" value="CARRIER"/>
    <property type="match status" value="1"/>
</dbReference>
<keyword evidence="1" id="KW-0596">Phosphopantetheine</keyword>
<dbReference type="Gene3D" id="1.10.1200.10">
    <property type="entry name" value="ACP-like"/>
    <property type="match status" value="1"/>
</dbReference>
<organism evidence="5 6">
    <name type="scientific">Streptomyces racemochromogenes</name>
    <dbReference type="NCBI Taxonomy" id="67353"/>
    <lineage>
        <taxon>Bacteria</taxon>
        <taxon>Bacillati</taxon>
        <taxon>Actinomycetota</taxon>
        <taxon>Actinomycetes</taxon>
        <taxon>Kitasatosporales</taxon>
        <taxon>Streptomycetaceae</taxon>
        <taxon>Streptomyces</taxon>
    </lineage>
</organism>
<dbReference type="InterPro" id="IPR009081">
    <property type="entry name" value="PP-bd_ACP"/>
</dbReference>
<dbReference type="InterPro" id="IPR036736">
    <property type="entry name" value="ACP-like_sf"/>
</dbReference>
<name>A0ABW7PEN3_9ACTN</name>
<evidence type="ECO:0000256" key="1">
    <source>
        <dbReference type="ARBA" id="ARBA00022450"/>
    </source>
</evidence>
<dbReference type="Pfam" id="PF00550">
    <property type="entry name" value="PP-binding"/>
    <property type="match status" value="1"/>
</dbReference>
<comment type="caution">
    <text evidence="5">The sequence shown here is derived from an EMBL/GenBank/DDBJ whole genome shotgun (WGS) entry which is preliminary data.</text>
</comment>
<dbReference type="InterPro" id="IPR020806">
    <property type="entry name" value="PKS_PP-bd"/>
</dbReference>
<accession>A0ABW7PEN3</accession>